<accession>A0ABY8TT75</accession>
<feature type="compositionally biased region" description="Low complexity" evidence="1">
    <location>
        <begin position="86"/>
        <end position="116"/>
    </location>
</feature>
<name>A0ABY8TT75_TETOB</name>
<gene>
    <name evidence="2" type="ORF">OEZ85_012156</name>
</gene>
<protein>
    <submittedName>
        <fullName evidence="2">Uncharacterized protein</fullName>
    </submittedName>
</protein>
<proteinExistence type="predicted"/>
<evidence type="ECO:0000256" key="1">
    <source>
        <dbReference type="SAM" id="MobiDB-lite"/>
    </source>
</evidence>
<dbReference type="Proteomes" id="UP001244341">
    <property type="component" value="Chromosome 3b"/>
</dbReference>
<evidence type="ECO:0000313" key="2">
    <source>
        <dbReference type="EMBL" id="WIA12079.1"/>
    </source>
</evidence>
<evidence type="ECO:0000313" key="3">
    <source>
        <dbReference type="Proteomes" id="UP001244341"/>
    </source>
</evidence>
<keyword evidence="3" id="KW-1185">Reference proteome</keyword>
<feature type="region of interest" description="Disordered" evidence="1">
    <location>
        <begin position="23"/>
        <end position="64"/>
    </location>
</feature>
<feature type="region of interest" description="Disordered" evidence="1">
    <location>
        <begin position="86"/>
        <end position="129"/>
    </location>
</feature>
<organism evidence="2 3">
    <name type="scientific">Tetradesmus obliquus</name>
    <name type="common">Green alga</name>
    <name type="synonym">Acutodesmus obliquus</name>
    <dbReference type="NCBI Taxonomy" id="3088"/>
    <lineage>
        <taxon>Eukaryota</taxon>
        <taxon>Viridiplantae</taxon>
        <taxon>Chlorophyta</taxon>
        <taxon>core chlorophytes</taxon>
        <taxon>Chlorophyceae</taxon>
        <taxon>CS clade</taxon>
        <taxon>Sphaeropleales</taxon>
        <taxon>Scenedesmaceae</taxon>
        <taxon>Tetradesmus</taxon>
    </lineage>
</organism>
<dbReference type="EMBL" id="CP126210">
    <property type="protein sequence ID" value="WIA12079.1"/>
    <property type="molecule type" value="Genomic_DNA"/>
</dbReference>
<sequence length="129" mass="13159">MSGPASKGLTQPLAVFMDDKENLNPFGQQQAVHGLPGSGQQPGTQLLKAPPRPSSSSVPKGRTPLADITKLCVGSETVSSAQVVLPVGPVQQQVPKGLWGSSSSSSSSFTTDSASSKGGNAGRRLASMR</sequence>
<reference evidence="2 3" key="1">
    <citation type="submission" date="2023-05" db="EMBL/GenBank/DDBJ databases">
        <title>A 100% complete, gapless, phased diploid assembly of the Scenedesmus obliquus UTEX 3031 genome.</title>
        <authorList>
            <person name="Biondi T.C."/>
            <person name="Hanschen E.R."/>
            <person name="Kwon T."/>
            <person name="Eng W."/>
            <person name="Kruse C.P.S."/>
            <person name="Koehler S.I."/>
            <person name="Kunde Y."/>
            <person name="Gleasner C.D."/>
            <person name="You Mak K.T."/>
            <person name="Polle J."/>
            <person name="Hovde B.T."/>
            <person name="Starkenburg S.R."/>
        </authorList>
    </citation>
    <scope>NUCLEOTIDE SEQUENCE [LARGE SCALE GENOMIC DNA]</scope>
    <source>
        <strain evidence="2 3">DOE0152z</strain>
    </source>
</reference>